<dbReference type="OrthoDB" id="9807797at2"/>
<evidence type="ECO:0000256" key="4">
    <source>
        <dbReference type="RuleBase" id="RU363019"/>
    </source>
</evidence>
<keyword evidence="7" id="KW-1185">Reference proteome</keyword>
<evidence type="ECO:0000313" key="7">
    <source>
        <dbReference type="Proteomes" id="UP000186323"/>
    </source>
</evidence>
<evidence type="ECO:0000313" key="6">
    <source>
        <dbReference type="EMBL" id="SFV73258.1"/>
    </source>
</evidence>
<keyword evidence="3 4" id="KW-0413">Isomerase</keyword>
<dbReference type="RefSeq" id="WP_156831647.1">
    <property type="nucleotide sequence ID" value="NZ_CALJDE010000050.1"/>
</dbReference>
<dbReference type="GO" id="GO:0003755">
    <property type="term" value="F:peptidyl-prolyl cis-trans isomerase activity"/>
    <property type="evidence" value="ECO:0007669"/>
    <property type="project" value="UniProtKB-UniRule"/>
</dbReference>
<dbReference type="Proteomes" id="UP000186323">
    <property type="component" value="Chromosome I"/>
</dbReference>
<feature type="domain" description="PPIase cyclophilin-type" evidence="5">
    <location>
        <begin position="39"/>
        <end position="196"/>
    </location>
</feature>
<keyword evidence="2 4" id="KW-0697">Rotamase</keyword>
<keyword evidence="4" id="KW-0732">Signal</keyword>
<dbReference type="PROSITE" id="PS50072">
    <property type="entry name" value="CSA_PPIASE_2"/>
    <property type="match status" value="1"/>
</dbReference>
<dbReference type="InterPro" id="IPR020892">
    <property type="entry name" value="Cyclophilin-type_PPIase_CS"/>
</dbReference>
<evidence type="ECO:0000256" key="1">
    <source>
        <dbReference type="ARBA" id="ARBA00007365"/>
    </source>
</evidence>
<comment type="catalytic activity">
    <reaction evidence="4">
        <text>[protein]-peptidylproline (omega=180) = [protein]-peptidylproline (omega=0)</text>
        <dbReference type="Rhea" id="RHEA:16237"/>
        <dbReference type="Rhea" id="RHEA-COMP:10747"/>
        <dbReference type="Rhea" id="RHEA-COMP:10748"/>
        <dbReference type="ChEBI" id="CHEBI:83833"/>
        <dbReference type="ChEBI" id="CHEBI:83834"/>
        <dbReference type="EC" id="5.2.1.8"/>
    </reaction>
</comment>
<dbReference type="CDD" id="cd01920">
    <property type="entry name" value="cyclophilin_EcCYP_like"/>
    <property type="match status" value="1"/>
</dbReference>
<dbReference type="KEGG" id="dpg:DESPIGER_1412"/>
<protein>
    <recommendedName>
        <fullName evidence="4">Peptidyl-prolyl cis-trans isomerase</fullName>
        <shortName evidence="4">PPIase</shortName>
        <ecNumber evidence="4">5.2.1.8</ecNumber>
    </recommendedName>
</protein>
<dbReference type="AlphaFoldDB" id="A0A1K1LEZ1"/>
<dbReference type="SUPFAM" id="SSF50891">
    <property type="entry name" value="Cyclophilin-like"/>
    <property type="match status" value="1"/>
</dbReference>
<evidence type="ECO:0000259" key="5">
    <source>
        <dbReference type="PROSITE" id="PS50072"/>
    </source>
</evidence>
<dbReference type="InterPro" id="IPR029000">
    <property type="entry name" value="Cyclophilin-like_dom_sf"/>
</dbReference>
<dbReference type="PROSITE" id="PS00170">
    <property type="entry name" value="CSA_PPIASE_1"/>
    <property type="match status" value="1"/>
</dbReference>
<name>A0A1K1LEZ1_9BACT</name>
<dbReference type="Gene3D" id="2.40.100.10">
    <property type="entry name" value="Cyclophilin-like"/>
    <property type="match status" value="1"/>
</dbReference>
<evidence type="ECO:0000256" key="2">
    <source>
        <dbReference type="ARBA" id="ARBA00023110"/>
    </source>
</evidence>
<feature type="signal peptide" evidence="4">
    <location>
        <begin position="1"/>
        <end position="22"/>
    </location>
</feature>
<dbReference type="EC" id="5.2.1.8" evidence="4"/>
<sequence>MKKSTLFTRLLPVLLLACALLAAPQDIRAQGPDPVVKLETSMGDILVRLDARKAPMTTANFLEYVKAGQYDGTIFHRVIKDFMIQGGGMTASLREKGTRAPIKNEADNGLRNRKYTIAMARTSDPHSATAQFFINVRDNSFLDHRSKDPQGWGYAVFGKVIRGQDVVDQIAAVKTGSRGYYEDVPMQPVIIKRATIVE</sequence>
<proteinExistence type="inferred from homology"/>
<dbReference type="PANTHER" id="PTHR43246">
    <property type="entry name" value="PEPTIDYL-PROLYL CIS-TRANS ISOMERASE CYP38, CHLOROPLASTIC"/>
    <property type="match status" value="1"/>
</dbReference>
<dbReference type="Pfam" id="PF00160">
    <property type="entry name" value="Pro_isomerase"/>
    <property type="match status" value="1"/>
</dbReference>
<dbReference type="InterPro" id="IPR044665">
    <property type="entry name" value="E_coli_cyclophilin_A-like"/>
</dbReference>
<comment type="similarity">
    <text evidence="1 4">Belongs to the cyclophilin-type PPIase family.</text>
</comment>
<organism evidence="6 7">
    <name type="scientific">Desulfovibrio piger</name>
    <dbReference type="NCBI Taxonomy" id="901"/>
    <lineage>
        <taxon>Bacteria</taxon>
        <taxon>Pseudomonadati</taxon>
        <taxon>Thermodesulfobacteriota</taxon>
        <taxon>Desulfovibrionia</taxon>
        <taxon>Desulfovibrionales</taxon>
        <taxon>Desulfovibrionaceae</taxon>
        <taxon>Desulfovibrio</taxon>
    </lineage>
</organism>
<dbReference type="InterPro" id="IPR002130">
    <property type="entry name" value="Cyclophilin-type_PPIase_dom"/>
</dbReference>
<reference evidence="7" key="1">
    <citation type="submission" date="2016-10" db="EMBL/GenBank/DDBJ databases">
        <authorList>
            <person name="Wegmann U."/>
        </authorList>
    </citation>
    <scope>NUCLEOTIDE SEQUENCE [LARGE SCALE GENOMIC DNA]</scope>
</reference>
<dbReference type="GO" id="GO:0006457">
    <property type="term" value="P:protein folding"/>
    <property type="evidence" value="ECO:0007669"/>
    <property type="project" value="InterPro"/>
</dbReference>
<dbReference type="EMBL" id="LT630450">
    <property type="protein sequence ID" value="SFV73258.1"/>
    <property type="molecule type" value="Genomic_DNA"/>
</dbReference>
<comment type="function">
    <text evidence="4">PPIases accelerate the folding of proteins. It catalyzes the cis-trans isomerization of proline imidic peptide bonds in oligopeptides.</text>
</comment>
<evidence type="ECO:0000256" key="3">
    <source>
        <dbReference type="ARBA" id="ARBA00023235"/>
    </source>
</evidence>
<dbReference type="PRINTS" id="PR00153">
    <property type="entry name" value="CSAPPISMRASE"/>
</dbReference>
<feature type="chain" id="PRO_5009365546" description="Peptidyl-prolyl cis-trans isomerase" evidence="4">
    <location>
        <begin position="23"/>
        <end position="198"/>
    </location>
</feature>
<gene>
    <name evidence="6" type="ORF">DESPIGER_1412</name>
</gene>
<accession>A0A1K1LEZ1</accession>